<accession>A0A7J6U273</accession>
<dbReference type="AlphaFoldDB" id="A0A7J6U273"/>
<evidence type="ECO:0000313" key="1">
    <source>
        <dbReference type="EMBL" id="KAF4750917.1"/>
    </source>
</evidence>
<keyword evidence="2" id="KW-1185">Reference proteome</keyword>
<feature type="non-terminal residue" evidence="1">
    <location>
        <position position="129"/>
    </location>
</feature>
<dbReference type="EMBL" id="JABANO010006958">
    <property type="protein sequence ID" value="KAF4750917.1"/>
    <property type="molecule type" value="Genomic_DNA"/>
</dbReference>
<evidence type="ECO:0000313" key="2">
    <source>
        <dbReference type="Proteomes" id="UP000553632"/>
    </source>
</evidence>
<name>A0A7J6U273_PEROL</name>
<protein>
    <submittedName>
        <fullName evidence="1">Uncharacterized protein</fullName>
    </submittedName>
</protein>
<gene>
    <name evidence="1" type="ORF">FOZ63_021700</name>
</gene>
<reference evidence="1 2" key="1">
    <citation type="submission" date="2020-04" db="EMBL/GenBank/DDBJ databases">
        <title>Perkinsus olseni comparative genomics.</title>
        <authorList>
            <person name="Bogema D.R."/>
        </authorList>
    </citation>
    <scope>NUCLEOTIDE SEQUENCE [LARGE SCALE GENOMIC DNA]</scope>
    <source>
        <strain evidence="1 2">ATCC PRA-207</strain>
    </source>
</reference>
<organism evidence="1 2">
    <name type="scientific">Perkinsus olseni</name>
    <name type="common">Perkinsus atlanticus</name>
    <dbReference type="NCBI Taxonomy" id="32597"/>
    <lineage>
        <taxon>Eukaryota</taxon>
        <taxon>Sar</taxon>
        <taxon>Alveolata</taxon>
        <taxon>Perkinsozoa</taxon>
        <taxon>Perkinsea</taxon>
        <taxon>Perkinsida</taxon>
        <taxon>Perkinsidae</taxon>
        <taxon>Perkinsus</taxon>
    </lineage>
</organism>
<proteinExistence type="predicted"/>
<comment type="caution">
    <text evidence="1">The sequence shown here is derived from an EMBL/GenBank/DDBJ whole genome shotgun (WGS) entry which is preliminary data.</text>
</comment>
<sequence>VARVLPLFPQCLARFSPEIMESPELNEVDIDLITEFAALHLLPEYNPNAAEAVKTNPRGQFSAQGVEALSLHYETITRGIKQHIQHRIDLYSQDPEMNAPKAADDRLADKVFRLVRILLVVDERLVEQI</sequence>
<dbReference type="Proteomes" id="UP000553632">
    <property type="component" value="Unassembled WGS sequence"/>
</dbReference>
<feature type="non-terminal residue" evidence="1">
    <location>
        <position position="1"/>
    </location>
</feature>